<evidence type="ECO:0000313" key="2">
    <source>
        <dbReference type="Proteomes" id="UP001056120"/>
    </source>
</evidence>
<gene>
    <name evidence="1" type="ORF">L1987_20014</name>
</gene>
<accession>A0ACB9ITL2</accession>
<reference evidence="1 2" key="2">
    <citation type="journal article" date="2022" name="Mol. Ecol. Resour.">
        <title>The genomes of chicory, endive, great burdock and yacon provide insights into Asteraceae paleo-polyploidization history and plant inulin production.</title>
        <authorList>
            <person name="Fan W."/>
            <person name="Wang S."/>
            <person name="Wang H."/>
            <person name="Wang A."/>
            <person name="Jiang F."/>
            <person name="Liu H."/>
            <person name="Zhao H."/>
            <person name="Xu D."/>
            <person name="Zhang Y."/>
        </authorList>
    </citation>
    <scope>NUCLEOTIDE SEQUENCE [LARGE SCALE GENOMIC DNA]</scope>
    <source>
        <strain evidence="2">cv. Yunnan</strain>
        <tissue evidence="1">Leaves</tissue>
    </source>
</reference>
<proteinExistence type="predicted"/>
<organism evidence="1 2">
    <name type="scientific">Smallanthus sonchifolius</name>
    <dbReference type="NCBI Taxonomy" id="185202"/>
    <lineage>
        <taxon>Eukaryota</taxon>
        <taxon>Viridiplantae</taxon>
        <taxon>Streptophyta</taxon>
        <taxon>Embryophyta</taxon>
        <taxon>Tracheophyta</taxon>
        <taxon>Spermatophyta</taxon>
        <taxon>Magnoliopsida</taxon>
        <taxon>eudicotyledons</taxon>
        <taxon>Gunneridae</taxon>
        <taxon>Pentapetalae</taxon>
        <taxon>asterids</taxon>
        <taxon>campanulids</taxon>
        <taxon>Asterales</taxon>
        <taxon>Asteraceae</taxon>
        <taxon>Asteroideae</taxon>
        <taxon>Heliantheae alliance</taxon>
        <taxon>Millerieae</taxon>
        <taxon>Smallanthus</taxon>
    </lineage>
</organism>
<name>A0ACB9ITL2_9ASTR</name>
<dbReference type="Proteomes" id="UP001056120">
    <property type="component" value="Linkage Group LG07"/>
</dbReference>
<sequence>MLRLTFPRWRGVTSGHNTEDCFKQKQITCFECGEAGHIKTYCPILMKPEGTSPKPADGIKKNARAFVLNTHEAAGMLDVITGTFLVNDIYARVLFDSGANQSFIDHRFCRLLNKTLAKLDKKYMVETSNGDLVQISEILNECNITLSGHVIPTQMFPMTLAGFDIVLGMDWLASNQAHILCDKKFIELHSPKGCLAYLVSVTTNTKKKIEDVPVVAEFPDVFPDELPGILQEREVEFIINLVPEVEFLGHVINADGIQVDPVKIEAISKWEIPKSPTKVCSFLGLTGYYRRFIQNFSRIVVPLTSLTRKANVVADSLSRKEHERPKRVRALILDLQIDLISRIKESQKFVLQKPNLEKEGLGVKAEHQKLSGLLQQLENPVWKWEMITMDFISKLPRTSRGNDTIWVIIDRLTKSAHFLPMKETFSMDKLAQLDRLKAVHDRQKSYADKRRKLLEFNVGDNILLKVSPWKGVVRFGKKGKLSPRFVGPFKILKRVGPMAYQL</sequence>
<dbReference type="EMBL" id="CM042024">
    <property type="protein sequence ID" value="KAI3810402.1"/>
    <property type="molecule type" value="Genomic_DNA"/>
</dbReference>
<reference evidence="2" key="1">
    <citation type="journal article" date="2022" name="Mol. Ecol. Resour.">
        <title>The genomes of chicory, endive, great burdock and yacon provide insights into Asteraceae palaeo-polyploidization history and plant inulin production.</title>
        <authorList>
            <person name="Fan W."/>
            <person name="Wang S."/>
            <person name="Wang H."/>
            <person name="Wang A."/>
            <person name="Jiang F."/>
            <person name="Liu H."/>
            <person name="Zhao H."/>
            <person name="Xu D."/>
            <person name="Zhang Y."/>
        </authorList>
    </citation>
    <scope>NUCLEOTIDE SEQUENCE [LARGE SCALE GENOMIC DNA]</scope>
    <source>
        <strain evidence="2">cv. Yunnan</strain>
    </source>
</reference>
<evidence type="ECO:0000313" key="1">
    <source>
        <dbReference type="EMBL" id="KAI3810402.1"/>
    </source>
</evidence>
<protein>
    <submittedName>
        <fullName evidence="1">Uncharacterized protein</fullName>
    </submittedName>
</protein>
<keyword evidence="2" id="KW-1185">Reference proteome</keyword>
<comment type="caution">
    <text evidence="1">The sequence shown here is derived from an EMBL/GenBank/DDBJ whole genome shotgun (WGS) entry which is preliminary data.</text>
</comment>